<dbReference type="InterPro" id="IPR023620">
    <property type="entry name" value="SmpB"/>
</dbReference>
<dbReference type="HAMAP" id="MF_00023">
    <property type="entry name" value="SmpB"/>
    <property type="match status" value="1"/>
</dbReference>
<dbReference type="Proteomes" id="UP001500620">
    <property type="component" value="Unassembled WGS sequence"/>
</dbReference>
<proteinExistence type="inferred from homology"/>
<dbReference type="InterPro" id="IPR000037">
    <property type="entry name" value="SsrA-bd_prot"/>
</dbReference>
<accession>A0ABP8DK17</accession>
<keyword evidence="1 3" id="KW-0963">Cytoplasm</keyword>
<dbReference type="Pfam" id="PF01668">
    <property type="entry name" value="SmpB"/>
    <property type="match status" value="1"/>
</dbReference>
<dbReference type="EMBL" id="BAABAT010000029">
    <property type="protein sequence ID" value="GAA4257986.1"/>
    <property type="molecule type" value="Genomic_DNA"/>
</dbReference>
<evidence type="ECO:0000256" key="2">
    <source>
        <dbReference type="ARBA" id="ARBA00022884"/>
    </source>
</evidence>
<keyword evidence="5" id="KW-1185">Reference proteome</keyword>
<sequence length="222" mass="24175">MLSGAPSAPVPRPDARSCAFAGSASASALHGAFSYGGRSASPARNGLAGRDTLQTGRETLEGSMPREKGRKLVASNRKARHDYEILETFEAGIALTGTEVKSLRAGRCSLVDAFGQISDGEVFLHAMHIPEYTMGTWTNHPPRRIRKLLLKRQEIERIGIKVRESGLTLVPLSVYFADGWAKVELALARGKKAYDKRQTLAKRDADREIARVMGSRGKGRAE</sequence>
<evidence type="ECO:0000313" key="5">
    <source>
        <dbReference type="Proteomes" id="UP001500620"/>
    </source>
</evidence>
<comment type="function">
    <text evidence="3">Required for rescue of stalled ribosomes mediated by trans-translation. Binds to transfer-messenger RNA (tmRNA), required for stable association of tmRNA with ribosomes. tmRNA and SmpB together mimic tRNA shape, replacing the anticodon stem-loop with SmpB. tmRNA is encoded by the ssrA gene; the 2 termini fold to resemble tRNA(Ala) and it encodes a 'tag peptide', a short internal open reading frame. During trans-translation Ala-aminoacylated tmRNA acts like a tRNA, entering the A-site of stalled ribosomes, displacing the stalled mRNA. The ribosome then switches to translate the ORF on the tmRNA; the nascent peptide is terminated with the 'tag peptide' encoded by the tmRNA and targeted for degradation. The ribosome is freed to recommence translation, which seems to be the essential function of trans-translation.</text>
</comment>
<dbReference type="PANTHER" id="PTHR30308">
    <property type="entry name" value="TMRNA-BINDING COMPONENT OF TRANS-TRANSLATION TAGGING COMPLEX"/>
    <property type="match status" value="1"/>
</dbReference>
<dbReference type="SUPFAM" id="SSF74982">
    <property type="entry name" value="Small protein B (SmpB)"/>
    <property type="match status" value="1"/>
</dbReference>
<protein>
    <recommendedName>
        <fullName evidence="3">SsrA-binding protein</fullName>
    </recommendedName>
    <alternativeName>
        <fullName evidence="3">Small protein B</fullName>
    </alternativeName>
</protein>
<dbReference type="InterPro" id="IPR020081">
    <property type="entry name" value="SsrA-bd_prot_CS"/>
</dbReference>
<dbReference type="NCBIfam" id="NF003843">
    <property type="entry name" value="PRK05422.1"/>
    <property type="match status" value="1"/>
</dbReference>
<dbReference type="NCBIfam" id="TIGR00086">
    <property type="entry name" value="smpB"/>
    <property type="match status" value="1"/>
</dbReference>
<dbReference type="Gene3D" id="2.40.280.10">
    <property type="match status" value="1"/>
</dbReference>
<gene>
    <name evidence="3" type="primary">smpB</name>
    <name evidence="4" type="ORF">GCM10022255_076970</name>
</gene>
<organism evidence="4 5">
    <name type="scientific">Dactylosporangium darangshiense</name>
    <dbReference type="NCBI Taxonomy" id="579108"/>
    <lineage>
        <taxon>Bacteria</taxon>
        <taxon>Bacillati</taxon>
        <taxon>Actinomycetota</taxon>
        <taxon>Actinomycetes</taxon>
        <taxon>Micromonosporales</taxon>
        <taxon>Micromonosporaceae</taxon>
        <taxon>Dactylosporangium</taxon>
    </lineage>
</organism>
<dbReference type="PROSITE" id="PS01317">
    <property type="entry name" value="SSRP"/>
    <property type="match status" value="1"/>
</dbReference>
<dbReference type="PANTHER" id="PTHR30308:SF2">
    <property type="entry name" value="SSRA-BINDING PROTEIN"/>
    <property type="match status" value="1"/>
</dbReference>
<evidence type="ECO:0000256" key="1">
    <source>
        <dbReference type="ARBA" id="ARBA00022490"/>
    </source>
</evidence>
<keyword evidence="2 3" id="KW-0694">RNA-binding</keyword>
<evidence type="ECO:0000313" key="4">
    <source>
        <dbReference type="EMBL" id="GAA4257986.1"/>
    </source>
</evidence>
<name>A0ABP8DK17_9ACTN</name>
<comment type="subcellular location">
    <subcellularLocation>
        <location evidence="3">Cytoplasm</location>
    </subcellularLocation>
    <text evidence="3">The tmRNA-SmpB complex associates with stalled 70S ribosomes.</text>
</comment>
<comment type="similarity">
    <text evidence="3">Belongs to the SmpB family.</text>
</comment>
<reference evidence="5" key="1">
    <citation type="journal article" date="2019" name="Int. J. Syst. Evol. Microbiol.">
        <title>The Global Catalogue of Microorganisms (GCM) 10K type strain sequencing project: providing services to taxonomists for standard genome sequencing and annotation.</title>
        <authorList>
            <consortium name="The Broad Institute Genomics Platform"/>
            <consortium name="The Broad Institute Genome Sequencing Center for Infectious Disease"/>
            <person name="Wu L."/>
            <person name="Ma J."/>
        </authorList>
    </citation>
    <scope>NUCLEOTIDE SEQUENCE [LARGE SCALE GENOMIC DNA]</scope>
    <source>
        <strain evidence="5">JCM 17441</strain>
    </source>
</reference>
<dbReference type="CDD" id="cd09294">
    <property type="entry name" value="SmpB"/>
    <property type="match status" value="1"/>
</dbReference>
<evidence type="ECO:0000256" key="3">
    <source>
        <dbReference type="HAMAP-Rule" id="MF_00023"/>
    </source>
</evidence>
<comment type="caution">
    <text evidence="4">The sequence shown here is derived from an EMBL/GenBank/DDBJ whole genome shotgun (WGS) entry which is preliminary data.</text>
</comment>